<dbReference type="Pfam" id="PF00364">
    <property type="entry name" value="Biotin_lipoyl"/>
    <property type="match status" value="1"/>
</dbReference>
<reference evidence="2 3" key="1">
    <citation type="submission" date="2023-10" db="EMBL/GenBank/DDBJ databases">
        <authorList>
            <person name="Maclean D."/>
            <person name="Macfadyen A."/>
        </authorList>
    </citation>
    <scope>NUCLEOTIDE SEQUENCE [LARGE SCALE GENOMIC DNA]</scope>
</reference>
<dbReference type="GO" id="GO:0006086">
    <property type="term" value="P:pyruvate decarboxylation to acetyl-CoA"/>
    <property type="evidence" value="ECO:0007669"/>
    <property type="project" value="InterPro"/>
</dbReference>
<dbReference type="CDD" id="cd06849">
    <property type="entry name" value="lipoyl_domain"/>
    <property type="match status" value="1"/>
</dbReference>
<dbReference type="Gene3D" id="2.40.50.100">
    <property type="match status" value="1"/>
</dbReference>
<dbReference type="PROSITE" id="PS50968">
    <property type="entry name" value="BIOTINYL_LIPOYL"/>
    <property type="match status" value="1"/>
</dbReference>
<evidence type="ECO:0000313" key="2">
    <source>
        <dbReference type="EMBL" id="CAK0748696.1"/>
    </source>
</evidence>
<evidence type="ECO:0000313" key="3">
    <source>
        <dbReference type="Proteomes" id="UP001314263"/>
    </source>
</evidence>
<dbReference type="PANTHER" id="PTHR23151:SF90">
    <property type="entry name" value="DIHYDROLIPOYLLYSINE-RESIDUE ACETYLTRANSFERASE COMPONENT OF PYRUVATE DEHYDROGENASE COMPLEX, MITOCHONDRIAL-RELATED"/>
    <property type="match status" value="1"/>
</dbReference>
<dbReference type="InterPro" id="IPR045257">
    <property type="entry name" value="E2/Pdx1"/>
</dbReference>
<accession>A0AAV1HUB2</accession>
<protein>
    <recommendedName>
        <fullName evidence="1">Lipoyl-binding domain-containing protein</fullName>
    </recommendedName>
</protein>
<evidence type="ECO:0000259" key="1">
    <source>
        <dbReference type="PROSITE" id="PS50968"/>
    </source>
</evidence>
<dbReference type="GO" id="GO:0045254">
    <property type="term" value="C:pyruvate dehydrogenase complex"/>
    <property type="evidence" value="ECO:0007669"/>
    <property type="project" value="InterPro"/>
</dbReference>
<dbReference type="SUPFAM" id="SSF51230">
    <property type="entry name" value="Single hybrid motif"/>
    <property type="match status" value="1"/>
</dbReference>
<gene>
    <name evidence="2" type="ORF">CVIRNUC_001852</name>
</gene>
<dbReference type="EMBL" id="CAUYUE010000003">
    <property type="protein sequence ID" value="CAK0748696.1"/>
    <property type="molecule type" value="Genomic_DNA"/>
</dbReference>
<keyword evidence="3" id="KW-1185">Reference proteome</keyword>
<dbReference type="PANTHER" id="PTHR23151">
    <property type="entry name" value="DIHYDROLIPOAMIDE ACETYL/SUCCINYL-TRANSFERASE-RELATED"/>
    <property type="match status" value="1"/>
</dbReference>
<name>A0AAV1HUB2_9CHLO</name>
<dbReference type="InterPro" id="IPR000089">
    <property type="entry name" value="Biotin_lipoyl"/>
</dbReference>
<sequence length="132" mass="14822">MPQLSPSMTEGTVAKWLKGPGDEVSTYDVLMEVETETLTEDAYKVDEFAGNVTLLVEAQEDGYMHSILVPQGQKVPVGTPIALMTEYEEDLRDLDDYKPPEEDLYRAKHKLRTLTWQSYLKGDKSDSKSGSC</sequence>
<comment type="caution">
    <text evidence="2">The sequence shown here is derived from an EMBL/GenBank/DDBJ whole genome shotgun (WGS) entry which is preliminary data.</text>
</comment>
<organism evidence="2 3">
    <name type="scientific">Coccomyxa viridis</name>
    <dbReference type="NCBI Taxonomy" id="1274662"/>
    <lineage>
        <taxon>Eukaryota</taxon>
        <taxon>Viridiplantae</taxon>
        <taxon>Chlorophyta</taxon>
        <taxon>core chlorophytes</taxon>
        <taxon>Trebouxiophyceae</taxon>
        <taxon>Trebouxiophyceae incertae sedis</taxon>
        <taxon>Coccomyxaceae</taxon>
        <taxon>Coccomyxa</taxon>
    </lineage>
</organism>
<dbReference type="AlphaFoldDB" id="A0AAV1HUB2"/>
<proteinExistence type="predicted"/>
<feature type="domain" description="Lipoyl-binding" evidence="1">
    <location>
        <begin position="1"/>
        <end position="85"/>
    </location>
</feature>
<dbReference type="InterPro" id="IPR011053">
    <property type="entry name" value="Single_hybrid_motif"/>
</dbReference>
<dbReference type="Proteomes" id="UP001314263">
    <property type="component" value="Unassembled WGS sequence"/>
</dbReference>